<name>A0A196SGT0_BLAHN</name>
<dbReference type="OrthoDB" id="68755at2759"/>
<dbReference type="GO" id="GO:0004611">
    <property type="term" value="F:phosphoenolpyruvate carboxykinase activity"/>
    <property type="evidence" value="ECO:0007669"/>
    <property type="project" value="InterPro"/>
</dbReference>
<evidence type="ECO:0000313" key="1">
    <source>
        <dbReference type="EMBL" id="OAO15169.1"/>
    </source>
</evidence>
<accession>A0A196SGT0</accession>
<evidence type="ECO:0000313" key="2">
    <source>
        <dbReference type="Proteomes" id="UP000078348"/>
    </source>
</evidence>
<reference evidence="1 2" key="1">
    <citation type="submission" date="2016-05" db="EMBL/GenBank/DDBJ databases">
        <title>Nuclear genome of Blastocystis sp. subtype 1 NandII.</title>
        <authorList>
            <person name="Gentekaki E."/>
            <person name="Curtis B."/>
            <person name="Stairs C."/>
            <person name="Eme L."/>
            <person name="Herman E."/>
            <person name="Klimes V."/>
            <person name="Arias M.C."/>
            <person name="Elias M."/>
            <person name="Hilliou F."/>
            <person name="Klute M."/>
            <person name="Malik S.-B."/>
            <person name="Pightling A."/>
            <person name="Rachubinski R."/>
            <person name="Salas D."/>
            <person name="Schlacht A."/>
            <person name="Suga H."/>
            <person name="Archibald J."/>
            <person name="Ball S.G."/>
            <person name="Clark G."/>
            <person name="Dacks J."/>
            <person name="Van Der Giezen M."/>
            <person name="Tsaousis A."/>
            <person name="Roger A."/>
        </authorList>
    </citation>
    <scope>NUCLEOTIDE SEQUENCE [LARGE SCALE GENOMIC DNA]</scope>
    <source>
        <strain evidence="2">ATCC 50177 / NandII</strain>
    </source>
</reference>
<dbReference type="GO" id="GO:0017076">
    <property type="term" value="F:purine nucleotide binding"/>
    <property type="evidence" value="ECO:0007669"/>
    <property type="project" value="InterPro"/>
</dbReference>
<dbReference type="GO" id="GO:0006094">
    <property type="term" value="P:gluconeogenesis"/>
    <property type="evidence" value="ECO:0007669"/>
    <property type="project" value="InterPro"/>
</dbReference>
<comment type="caution">
    <text evidence="1">The sequence shown here is derived from an EMBL/GenBank/DDBJ whole genome shotgun (WGS) entry which is preliminary data.</text>
</comment>
<dbReference type="STRING" id="478820.A0A196SGT0"/>
<sequence>MNFLAKVSPIRLVRRAFTRMLNVESIPTFDRYEHASNMRTKDLFQFEPFNDNELVNFPRQTEGKNYELNWSLASEWFTVWGNAYRNPDRSLLMKHLKCVRDEAGNAFCKRTYKLESEVAACTKDFEEVCDDVKEYLSKVPNLYVEDAAVASGRLLETRIRSVTNDPATALAMKNLLHRMPLRHPQTPHPLGLIVARGMPTTFTAIGEDVHSRALTVLVGGDAPISTIVKEVAHAMDMYYDQERGTIALPSSNAAPIKGPLTKCVLPCAVTCSDKVRMVFGLPRNAVNPLVESKSLYCDSNAILCRQGLSRCFAGVECDESGLHLDHDMVLNQKVYRFIEGDNLLTLPDEVLFVEQEQKEGEIRDAATIEKLLMKHVKNEEYVSFVMDKLQGSVFRTVTGSSLTGLSKSM</sequence>
<dbReference type="Proteomes" id="UP000078348">
    <property type="component" value="Unassembled WGS sequence"/>
</dbReference>
<gene>
    <name evidence="1" type="ORF">AV274_3156</name>
</gene>
<dbReference type="AlphaFoldDB" id="A0A196SGT0"/>
<dbReference type="InterPro" id="IPR008210">
    <property type="entry name" value="PEP_carboxykinase_N"/>
</dbReference>
<protein>
    <submittedName>
        <fullName evidence="1">Uncharacterized protein</fullName>
    </submittedName>
</protein>
<dbReference type="Gene3D" id="3.40.449.10">
    <property type="entry name" value="Phosphoenolpyruvate Carboxykinase, domain 1"/>
    <property type="match status" value="1"/>
</dbReference>
<proteinExistence type="predicted"/>
<organism evidence="1 2">
    <name type="scientific">Blastocystis sp. subtype 1 (strain ATCC 50177 / NandII)</name>
    <dbReference type="NCBI Taxonomy" id="478820"/>
    <lineage>
        <taxon>Eukaryota</taxon>
        <taxon>Sar</taxon>
        <taxon>Stramenopiles</taxon>
        <taxon>Bigyra</taxon>
        <taxon>Opalozoa</taxon>
        <taxon>Opalinata</taxon>
        <taxon>Blastocystidae</taxon>
        <taxon>Blastocystis</taxon>
    </lineage>
</organism>
<keyword evidence="2" id="KW-1185">Reference proteome</keyword>
<dbReference type="EMBL" id="LXWW01000168">
    <property type="protein sequence ID" value="OAO15169.1"/>
    <property type="molecule type" value="Genomic_DNA"/>
</dbReference>